<dbReference type="PROSITE" id="PS01117">
    <property type="entry name" value="HTH_MARR_1"/>
    <property type="match status" value="1"/>
</dbReference>
<protein>
    <recommendedName>
        <fullName evidence="4">HTH marR-type domain-containing protein</fullName>
    </recommendedName>
</protein>
<dbReference type="InterPro" id="IPR000835">
    <property type="entry name" value="HTH_MarR-typ"/>
</dbReference>
<evidence type="ECO:0000259" key="4">
    <source>
        <dbReference type="PROSITE" id="PS50995"/>
    </source>
</evidence>
<organism evidence="5 6">
    <name type="scientific">Homoserinibacter gongjuensis</name>
    <dbReference type="NCBI Taxonomy" id="1162968"/>
    <lineage>
        <taxon>Bacteria</taxon>
        <taxon>Bacillati</taxon>
        <taxon>Actinomycetota</taxon>
        <taxon>Actinomycetes</taxon>
        <taxon>Micrococcales</taxon>
        <taxon>Microbacteriaceae</taxon>
        <taxon>Homoserinibacter</taxon>
    </lineage>
</organism>
<comment type="caution">
    <text evidence="5">The sequence shown here is derived from an EMBL/GenBank/DDBJ whole genome shotgun (WGS) entry which is preliminary data.</text>
</comment>
<evidence type="ECO:0000256" key="1">
    <source>
        <dbReference type="ARBA" id="ARBA00023015"/>
    </source>
</evidence>
<evidence type="ECO:0000256" key="3">
    <source>
        <dbReference type="ARBA" id="ARBA00023163"/>
    </source>
</evidence>
<keyword evidence="6" id="KW-1185">Reference proteome</keyword>
<gene>
    <name evidence="5" type="ORF">GCM10025869_04100</name>
</gene>
<dbReference type="Proteomes" id="UP001157069">
    <property type="component" value="Unassembled WGS sequence"/>
</dbReference>
<reference evidence="6" key="1">
    <citation type="journal article" date="2019" name="Int. J. Syst. Evol. Microbiol.">
        <title>The Global Catalogue of Microorganisms (GCM) 10K type strain sequencing project: providing services to taxonomists for standard genome sequencing and annotation.</title>
        <authorList>
            <consortium name="The Broad Institute Genomics Platform"/>
            <consortium name="The Broad Institute Genome Sequencing Center for Infectious Disease"/>
            <person name="Wu L."/>
            <person name="Ma J."/>
        </authorList>
    </citation>
    <scope>NUCLEOTIDE SEQUENCE [LARGE SCALE GENOMIC DNA]</scope>
    <source>
        <strain evidence="6">NBRC 108755</strain>
    </source>
</reference>
<keyword evidence="2" id="KW-0238">DNA-binding</keyword>
<dbReference type="InterPro" id="IPR036390">
    <property type="entry name" value="WH_DNA-bd_sf"/>
</dbReference>
<dbReference type="PROSITE" id="PS50995">
    <property type="entry name" value="HTH_MARR_2"/>
    <property type="match status" value="1"/>
</dbReference>
<sequence length="142" mass="15921">MRAVSIEEDAKRFRMEVLRLARRIGEVRITEVVSETQFDVLTHLHDGGSATPSDLARMESVTPPAINRTVNALEAAGLVRRVGDPDDGRRIIVEVTDEGHALIDETRNRRNARMRAEFALLSPEDRAAFVRVSELMAEMLRG</sequence>
<dbReference type="PANTHER" id="PTHR39515:SF2">
    <property type="entry name" value="HTH-TYPE TRANSCRIPTIONAL REGULATOR RV0880"/>
    <property type="match status" value="1"/>
</dbReference>
<evidence type="ECO:0000256" key="2">
    <source>
        <dbReference type="ARBA" id="ARBA00023125"/>
    </source>
</evidence>
<feature type="domain" description="HTH marR-type" evidence="4">
    <location>
        <begin position="1"/>
        <end position="138"/>
    </location>
</feature>
<dbReference type="InterPro" id="IPR011991">
    <property type="entry name" value="ArsR-like_HTH"/>
</dbReference>
<keyword evidence="1" id="KW-0805">Transcription regulation</keyword>
<proteinExistence type="predicted"/>
<keyword evidence="3" id="KW-0804">Transcription</keyword>
<evidence type="ECO:0000313" key="5">
    <source>
        <dbReference type="EMBL" id="GMA89881.1"/>
    </source>
</evidence>
<evidence type="ECO:0000313" key="6">
    <source>
        <dbReference type="Proteomes" id="UP001157069"/>
    </source>
</evidence>
<dbReference type="EMBL" id="BSVA01000001">
    <property type="protein sequence ID" value="GMA89881.1"/>
    <property type="molecule type" value="Genomic_DNA"/>
</dbReference>
<dbReference type="InterPro" id="IPR023187">
    <property type="entry name" value="Tscrpt_reg_MarR-type_CS"/>
</dbReference>
<dbReference type="Gene3D" id="1.10.10.10">
    <property type="entry name" value="Winged helix-like DNA-binding domain superfamily/Winged helix DNA-binding domain"/>
    <property type="match status" value="1"/>
</dbReference>
<dbReference type="SMART" id="SM00347">
    <property type="entry name" value="HTH_MARR"/>
    <property type="match status" value="1"/>
</dbReference>
<dbReference type="PRINTS" id="PR00598">
    <property type="entry name" value="HTHMARR"/>
</dbReference>
<accession>A0ABQ6JQS9</accession>
<dbReference type="CDD" id="cd00090">
    <property type="entry name" value="HTH_ARSR"/>
    <property type="match status" value="1"/>
</dbReference>
<dbReference type="PANTHER" id="PTHR39515">
    <property type="entry name" value="CONSERVED PROTEIN"/>
    <property type="match status" value="1"/>
</dbReference>
<dbReference type="SUPFAM" id="SSF46785">
    <property type="entry name" value="Winged helix' DNA-binding domain"/>
    <property type="match status" value="1"/>
</dbReference>
<dbReference type="InterPro" id="IPR036388">
    <property type="entry name" value="WH-like_DNA-bd_sf"/>
</dbReference>
<dbReference type="InterPro" id="IPR052526">
    <property type="entry name" value="HTH-type_Bedaq_tolerance"/>
</dbReference>
<dbReference type="Pfam" id="PF01047">
    <property type="entry name" value="MarR"/>
    <property type="match status" value="1"/>
</dbReference>
<name>A0ABQ6JQS9_9MICO</name>